<accession>A0A6C0DA43</accession>
<evidence type="ECO:0000313" key="5">
    <source>
        <dbReference type="EMBL" id="QHT13718.1"/>
    </source>
</evidence>
<organism evidence="5">
    <name type="scientific">viral metagenome</name>
    <dbReference type="NCBI Taxonomy" id="1070528"/>
    <lineage>
        <taxon>unclassified sequences</taxon>
        <taxon>metagenomes</taxon>
        <taxon>organismal metagenomes</taxon>
    </lineage>
</organism>
<dbReference type="InterPro" id="IPR013840">
    <property type="entry name" value="DNAligase_N"/>
</dbReference>
<keyword evidence="1" id="KW-0436">Ligase</keyword>
<dbReference type="SUPFAM" id="SSF50249">
    <property type="entry name" value="Nucleic acid-binding proteins"/>
    <property type="match status" value="1"/>
</dbReference>
<dbReference type="Gene3D" id="2.40.50.140">
    <property type="entry name" value="Nucleic acid-binding proteins"/>
    <property type="match status" value="1"/>
</dbReference>
<dbReference type="InterPro" id="IPR012340">
    <property type="entry name" value="NA-bd_OB-fold"/>
</dbReference>
<evidence type="ECO:0000256" key="2">
    <source>
        <dbReference type="ARBA" id="ARBA00022705"/>
    </source>
</evidence>
<dbReference type="GO" id="GO:0003911">
    <property type="term" value="F:DNA ligase (NAD+) activity"/>
    <property type="evidence" value="ECO:0007669"/>
    <property type="project" value="InterPro"/>
</dbReference>
<dbReference type="Gene3D" id="3.30.470.30">
    <property type="entry name" value="DNA ligase/mRNA capping enzyme"/>
    <property type="match status" value="1"/>
</dbReference>
<dbReference type="AlphaFoldDB" id="A0A6C0DA43"/>
<sequence length="628" mass="65840">MNISALETANYNYHNGLPLTMTDAEYDAAIDQLRAADPQHPFLTKIGAPTVAGDEVVLPVPLPSLNKIKANDGSLDKWMGTACATAATHFHASVKLDGCSALWIPSRRQLFTRGDGVKGRDISVFAPLFKGCVTHIEKTGQDLWVRGELIMRTDAPAVPAGKLARNIVAGALNRKAHEVDPVLFGQIEFVAYELISATPVKPSDGYAILRKAGFNVAKSARIPRNMMVNESLSSIFDAAEKISVYQLDGIVLTPDVPVPPASDPTRNPVHKVAWKTRSVAQIAETNVSAVEWNISAAGVLIPRVLLDPPVSLSGATIKATTGIHAAWIRDNRIGPGARVSVRRAGDVIPQIAAVLLPAPAGPAMPTAAYVWDSVHIRPADTTDAAHATESLCIQLAHGLKELGAENVGAGIVARLVAAGFTTLRAIYAATAEAFAAKVEGVKDAGAKRIWEGLRAQGPPWAEVKLMMASCVFPRGIGAGRLEPLLALEPNPALWDAATFKAAKPAGLSPATIDSIVATVPAYLVWRNSNFPGLQIVSAVTTVAGTGAGTGPGATSAPIMTVVLTGFRDKALEAALEAKGHIVGDTVTKKTTHLVHPDGPTPTTGKGQRATELGIPTMGVTAFRAALGL</sequence>
<evidence type="ECO:0000259" key="4">
    <source>
        <dbReference type="SMART" id="SM00532"/>
    </source>
</evidence>
<dbReference type="GO" id="GO:0006281">
    <property type="term" value="P:DNA repair"/>
    <property type="evidence" value="ECO:0007669"/>
    <property type="project" value="InterPro"/>
</dbReference>
<proteinExistence type="predicted"/>
<feature type="domain" description="NAD-dependent DNA ligase N-terminal" evidence="4">
    <location>
        <begin position="2"/>
        <end position="407"/>
    </location>
</feature>
<dbReference type="SUPFAM" id="SSF56091">
    <property type="entry name" value="DNA ligase/mRNA capping enzyme, catalytic domain"/>
    <property type="match status" value="1"/>
</dbReference>
<dbReference type="SUPFAM" id="SSF52113">
    <property type="entry name" value="BRCT domain"/>
    <property type="match status" value="1"/>
</dbReference>
<protein>
    <recommendedName>
        <fullName evidence="4">NAD-dependent DNA ligase N-terminal domain-containing protein</fullName>
    </recommendedName>
</protein>
<dbReference type="Pfam" id="PF03120">
    <property type="entry name" value="OB_DNA_ligase"/>
    <property type="match status" value="1"/>
</dbReference>
<dbReference type="InterPro" id="IPR004150">
    <property type="entry name" value="NAD_DNA_ligase_OB"/>
</dbReference>
<reference evidence="5" key="1">
    <citation type="journal article" date="2020" name="Nature">
        <title>Giant virus diversity and host interactions through global metagenomics.</title>
        <authorList>
            <person name="Schulz F."/>
            <person name="Roux S."/>
            <person name="Paez-Espino D."/>
            <person name="Jungbluth S."/>
            <person name="Walsh D.A."/>
            <person name="Denef V.J."/>
            <person name="McMahon K.D."/>
            <person name="Konstantinidis K.T."/>
            <person name="Eloe-Fadrosh E.A."/>
            <person name="Kyrpides N.C."/>
            <person name="Woyke T."/>
        </authorList>
    </citation>
    <scope>NUCLEOTIDE SEQUENCE</scope>
    <source>
        <strain evidence="5">GVMAG-M-3300023174-132</strain>
    </source>
</reference>
<dbReference type="EMBL" id="MN739576">
    <property type="protein sequence ID" value="QHT13718.1"/>
    <property type="molecule type" value="Genomic_DNA"/>
</dbReference>
<dbReference type="Gene3D" id="3.40.50.10190">
    <property type="entry name" value="BRCT domain"/>
    <property type="match status" value="1"/>
</dbReference>
<dbReference type="SMART" id="SM00532">
    <property type="entry name" value="LIGANc"/>
    <property type="match status" value="1"/>
</dbReference>
<keyword evidence="2" id="KW-0235">DNA replication</keyword>
<keyword evidence="3" id="KW-0520">NAD</keyword>
<dbReference type="InterPro" id="IPR036420">
    <property type="entry name" value="BRCT_dom_sf"/>
</dbReference>
<evidence type="ECO:0000256" key="1">
    <source>
        <dbReference type="ARBA" id="ARBA00022598"/>
    </source>
</evidence>
<dbReference type="GO" id="GO:0006260">
    <property type="term" value="P:DNA replication"/>
    <property type="evidence" value="ECO:0007669"/>
    <property type="project" value="UniProtKB-KW"/>
</dbReference>
<name>A0A6C0DA43_9ZZZZ</name>
<dbReference type="Gene3D" id="1.10.150.20">
    <property type="entry name" value="5' to 3' exonuclease, C-terminal subdomain"/>
    <property type="match status" value="1"/>
</dbReference>
<evidence type="ECO:0000256" key="3">
    <source>
        <dbReference type="ARBA" id="ARBA00023027"/>
    </source>
</evidence>
<dbReference type="Gene3D" id="1.10.287.610">
    <property type="entry name" value="Helix hairpin bin"/>
    <property type="match status" value="1"/>
</dbReference>